<comment type="caution">
    <text evidence="7">The sequence shown here is derived from an EMBL/GenBank/DDBJ whole genome shotgun (WGS) entry which is preliminary data.</text>
</comment>
<evidence type="ECO:0000256" key="3">
    <source>
        <dbReference type="ARBA" id="ARBA00022989"/>
    </source>
</evidence>
<accession>A0A372ZY56</accession>
<feature type="transmembrane region" description="Helical" evidence="5">
    <location>
        <begin position="266"/>
        <end position="286"/>
    </location>
</feature>
<keyword evidence="4 5" id="KW-0472">Membrane</keyword>
<evidence type="ECO:0000256" key="5">
    <source>
        <dbReference type="SAM" id="Phobius"/>
    </source>
</evidence>
<evidence type="ECO:0000256" key="4">
    <source>
        <dbReference type="ARBA" id="ARBA00023136"/>
    </source>
</evidence>
<evidence type="ECO:0000313" key="8">
    <source>
        <dbReference type="Proteomes" id="UP000263377"/>
    </source>
</evidence>
<feature type="transmembrane region" description="Helical" evidence="5">
    <location>
        <begin position="95"/>
        <end position="112"/>
    </location>
</feature>
<feature type="transmembrane region" description="Helical" evidence="5">
    <location>
        <begin position="118"/>
        <end position="140"/>
    </location>
</feature>
<feature type="transmembrane region" description="Helical" evidence="5">
    <location>
        <begin position="179"/>
        <end position="200"/>
    </location>
</feature>
<dbReference type="PANTHER" id="PTHR23523">
    <property type="match status" value="1"/>
</dbReference>
<name>A0A372ZY56_9ACTN</name>
<evidence type="ECO:0000256" key="2">
    <source>
        <dbReference type="ARBA" id="ARBA00022692"/>
    </source>
</evidence>
<evidence type="ECO:0000259" key="6">
    <source>
        <dbReference type="PROSITE" id="PS50850"/>
    </source>
</evidence>
<dbReference type="RefSeq" id="WP_117488873.1">
    <property type="nucleotide sequence ID" value="NZ_QVIG01000001.1"/>
</dbReference>
<keyword evidence="8" id="KW-1185">Reference proteome</keyword>
<dbReference type="PANTHER" id="PTHR23523:SF2">
    <property type="entry name" value="2-NITROIMIDAZOLE TRANSPORTER"/>
    <property type="match status" value="1"/>
</dbReference>
<dbReference type="InterPro" id="IPR052524">
    <property type="entry name" value="MFS_Cyanate_Porter"/>
</dbReference>
<gene>
    <name evidence="7" type="ORF">DR950_25675</name>
</gene>
<dbReference type="Proteomes" id="UP000263377">
    <property type="component" value="Unassembled WGS sequence"/>
</dbReference>
<dbReference type="InterPro" id="IPR036259">
    <property type="entry name" value="MFS_trans_sf"/>
</dbReference>
<evidence type="ECO:0000256" key="1">
    <source>
        <dbReference type="ARBA" id="ARBA00004651"/>
    </source>
</evidence>
<proteinExistence type="predicted"/>
<protein>
    <submittedName>
        <fullName evidence="7">MFS transporter</fullName>
    </submittedName>
</protein>
<feature type="transmembrane region" description="Helical" evidence="5">
    <location>
        <begin position="298"/>
        <end position="317"/>
    </location>
</feature>
<dbReference type="CDD" id="cd17339">
    <property type="entry name" value="MFS_NIMT_CynX_like"/>
    <property type="match status" value="1"/>
</dbReference>
<feature type="transmembrane region" description="Helical" evidence="5">
    <location>
        <begin position="27"/>
        <end position="47"/>
    </location>
</feature>
<keyword evidence="2 5" id="KW-0812">Transmembrane</keyword>
<dbReference type="Pfam" id="PF07690">
    <property type="entry name" value="MFS_1"/>
    <property type="match status" value="1"/>
</dbReference>
<evidence type="ECO:0000313" key="7">
    <source>
        <dbReference type="EMBL" id="RGD60711.1"/>
    </source>
</evidence>
<dbReference type="Gene3D" id="1.20.1250.20">
    <property type="entry name" value="MFS general substrate transporter like domains"/>
    <property type="match status" value="2"/>
</dbReference>
<dbReference type="InterPro" id="IPR011701">
    <property type="entry name" value="MFS"/>
</dbReference>
<dbReference type="PROSITE" id="PS50850">
    <property type="entry name" value="MFS"/>
    <property type="match status" value="1"/>
</dbReference>
<feature type="transmembrane region" description="Helical" evidence="5">
    <location>
        <begin position="323"/>
        <end position="345"/>
    </location>
</feature>
<feature type="domain" description="Major facilitator superfamily (MFS) profile" evidence="6">
    <location>
        <begin position="25"/>
        <end position="413"/>
    </location>
</feature>
<dbReference type="EMBL" id="QVIG01000001">
    <property type="protein sequence ID" value="RGD60711.1"/>
    <property type="molecule type" value="Genomic_DNA"/>
</dbReference>
<dbReference type="InterPro" id="IPR020846">
    <property type="entry name" value="MFS_dom"/>
</dbReference>
<dbReference type="GO" id="GO:0005886">
    <property type="term" value="C:plasma membrane"/>
    <property type="evidence" value="ECO:0007669"/>
    <property type="project" value="UniProtKB-SubCell"/>
</dbReference>
<dbReference type="AlphaFoldDB" id="A0A372ZY56"/>
<dbReference type="GO" id="GO:0022857">
    <property type="term" value="F:transmembrane transporter activity"/>
    <property type="evidence" value="ECO:0007669"/>
    <property type="project" value="InterPro"/>
</dbReference>
<feature type="transmembrane region" description="Helical" evidence="5">
    <location>
        <begin position="390"/>
        <end position="408"/>
    </location>
</feature>
<feature type="transmembrane region" description="Helical" evidence="5">
    <location>
        <begin position="59"/>
        <end position="83"/>
    </location>
</feature>
<keyword evidence="3 5" id="KW-1133">Transmembrane helix</keyword>
<feature type="transmembrane region" description="Helical" evidence="5">
    <location>
        <begin position="357"/>
        <end position="378"/>
    </location>
</feature>
<feature type="transmembrane region" description="Helical" evidence="5">
    <location>
        <begin position="232"/>
        <end position="254"/>
    </location>
</feature>
<feature type="transmembrane region" description="Helical" evidence="5">
    <location>
        <begin position="152"/>
        <end position="173"/>
    </location>
</feature>
<reference evidence="7 8" key="1">
    <citation type="submission" date="2018-08" db="EMBL/GenBank/DDBJ databases">
        <title>Diversity &amp; Physiological Properties of Lignin-Decomposing Actinobacteria from Soil.</title>
        <authorList>
            <person name="Roh S.G."/>
            <person name="Kim S.B."/>
        </authorList>
    </citation>
    <scope>NUCLEOTIDE SEQUENCE [LARGE SCALE GENOMIC DNA]</scope>
    <source>
        <strain evidence="7 8">MMS17-GH009</strain>
    </source>
</reference>
<sequence>MAVTRAQQPVVTAPAPLPGRARLAHPLLLLTGIVLVALNMRACLAAVSPMVGEIQRTFGLSATASGLITTVPVLFQGVGAPLTPRLTRRFGAERVVLGAVLVLGAGVLLRVLPSVAALYAGCVVIGVAIAVLNVSMPGLVKREFPDRAATMTGVYSTTMLVGATLAAGTSVPLEHALGGGWRASLGAWSLLALVAAVAWLPQVLRSRQERQGAVAAAAAPVKPIEGIWKSALAWQISLFMGISSLLVYTLVAWMPTILAEHGMDRGQAGLVFAFSNLVQVAGAFLVPLMAGRMTSQRALAVVMVALNGLGIAMLLVAPVSAAWVSATILGVAQGGSLGLGLAFIVLRTDTAAGAAQLGGMSQAIGYLVAAAGPVGAGALRQLTGGWETPLVLMLVLVLVVGAAGWGAGRNRTL</sequence>
<dbReference type="SUPFAM" id="SSF103473">
    <property type="entry name" value="MFS general substrate transporter"/>
    <property type="match status" value="1"/>
</dbReference>
<comment type="subcellular location">
    <subcellularLocation>
        <location evidence="1">Cell membrane</location>
        <topology evidence="1">Multi-pass membrane protein</topology>
    </subcellularLocation>
</comment>
<organism evidence="7 8">
    <name type="scientific">Kitasatospora xanthocidica</name>
    <dbReference type="NCBI Taxonomy" id="83382"/>
    <lineage>
        <taxon>Bacteria</taxon>
        <taxon>Bacillati</taxon>
        <taxon>Actinomycetota</taxon>
        <taxon>Actinomycetes</taxon>
        <taxon>Kitasatosporales</taxon>
        <taxon>Streptomycetaceae</taxon>
        <taxon>Kitasatospora</taxon>
    </lineage>
</organism>